<accession>A0A813YAM1</accession>
<dbReference type="EMBL" id="CAJNOM010000040">
    <property type="protein sequence ID" value="CAF0892398.1"/>
    <property type="molecule type" value="Genomic_DNA"/>
</dbReference>
<comment type="caution">
    <text evidence="8">The sequence shown here is derived from an EMBL/GenBank/DDBJ whole genome shotgun (WGS) entry which is preliminary data.</text>
</comment>
<feature type="domain" description="G-protein coupled receptors family 1 profile" evidence="6">
    <location>
        <begin position="1"/>
        <end position="213"/>
    </location>
</feature>
<dbReference type="InterPro" id="IPR000276">
    <property type="entry name" value="GPCR_Rhodpsn"/>
</dbReference>
<dbReference type="GO" id="GO:0004930">
    <property type="term" value="F:G protein-coupled receptor activity"/>
    <property type="evidence" value="ECO:0007669"/>
    <property type="project" value="InterPro"/>
</dbReference>
<evidence type="ECO:0000256" key="2">
    <source>
        <dbReference type="ARBA" id="ARBA00022692"/>
    </source>
</evidence>
<dbReference type="CDD" id="cd00637">
    <property type="entry name" value="7tm_classA_rhodopsin-like"/>
    <property type="match status" value="1"/>
</dbReference>
<dbReference type="Pfam" id="PF00001">
    <property type="entry name" value="7tm_1"/>
    <property type="match status" value="1"/>
</dbReference>
<evidence type="ECO:0000313" key="10">
    <source>
        <dbReference type="Proteomes" id="UP000663832"/>
    </source>
</evidence>
<dbReference type="EMBL" id="CAJNOM010000037">
    <property type="protein sequence ID" value="CAF0881497.1"/>
    <property type="molecule type" value="Genomic_DNA"/>
</dbReference>
<dbReference type="PROSITE" id="PS00237">
    <property type="entry name" value="G_PROTEIN_RECEP_F1_1"/>
    <property type="match status" value="1"/>
</dbReference>
<dbReference type="SUPFAM" id="SSF81321">
    <property type="entry name" value="Family A G protein-coupled receptor-like"/>
    <property type="match status" value="1"/>
</dbReference>
<dbReference type="Gene3D" id="1.20.1070.10">
    <property type="entry name" value="Rhodopsin 7-helix transmembrane proteins"/>
    <property type="match status" value="1"/>
</dbReference>
<dbReference type="AlphaFoldDB" id="A0A813YAM1"/>
<evidence type="ECO:0000313" key="9">
    <source>
        <dbReference type="EMBL" id="CAF0892398.1"/>
    </source>
</evidence>
<protein>
    <recommendedName>
        <fullName evidence="6">G-protein coupled receptors family 1 profile domain-containing protein</fullName>
    </recommendedName>
</protein>
<evidence type="ECO:0000313" key="7">
    <source>
        <dbReference type="EMBL" id="CAF0720047.1"/>
    </source>
</evidence>
<evidence type="ECO:0000259" key="6">
    <source>
        <dbReference type="PROSITE" id="PS50262"/>
    </source>
</evidence>
<keyword evidence="2 5" id="KW-0812">Transmembrane</keyword>
<reference evidence="8" key="1">
    <citation type="submission" date="2021-02" db="EMBL/GenBank/DDBJ databases">
        <authorList>
            <person name="Nowell W R."/>
        </authorList>
    </citation>
    <scope>NUCLEOTIDE SEQUENCE</scope>
</reference>
<dbReference type="OrthoDB" id="10194743at2759"/>
<evidence type="ECO:0000256" key="1">
    <source>
        <dbReference type="ARBA" id="ARBA00004370"/>
    </source>
</evidence>
<evidence type="ECO:0000256" key="5">
    <source>
        <dbReference type="SAM" id="Phobius"/>
    </source>
</evidence>
<evidence type="ECO:0000256" key="3">
    <source>
        <dbReference type="ARBA" id="ARBA00022989"/>
    </source>
</evidence>
<gene>
    <name evidence="7" type="ORF">BJG266_LOCUS167</name>
    <name evidence="8" type="ORF">QVE165_LOCUS8441</name>
    <name evidence="9" type="ORF">QVE165_LOCUS9021</name>
</gene>
<dbReference type="Proteomes" id="UP000663877">
    <property type="component" value="Unassembled WGS sequence"/>
</dbReference>
<feature type="transmembrane region" description="Helical" evidence="5">
    <location>
        <begin position="122"/>
        <end position="141"/>
    </location>
</feature>
<comment type="subcellular location">
    <subcellularLocation>
        <location evidence="1">Membrane</location>
    </subcellularLocation>
</comment>
<proteinExistence type="predicted"/>
<evidence type="ECO:0000256" key="4">
    <source>
        <dbReference type="ARBA" id="ARBA00023136"/>
    </source>
</evidence>
<feature type="transmembrane region" description="Helical" evidence="5">
    <location>
        <begin position="162"/>
        <end position="182"/>
    </location>
</feature>
<keyword evidence="3 5" id="KW-1133">Transmembrane helix</keyword>
<dbReference type="EMBL" id="CAJNOI010000001">
    <property type="protein sequence ID" value="CAF0720047.1"/>
    <property type="molecule type" value="Genomic_DNA"/>
</dbReference>
<keyword evidence="10" id="KW-1185">Reference proteome</keyword>
<evidence type="ECO:0000313" key="8">
    <source>
        <dbReference type="EMBL" id="CAF0881497.1"/>
    </source>
</evidence>
<dbReference type="GO" id="GO:0016020">
    <property type="term" value="C:membrane"/>
    <property type="evidence" value="ECO:0007669"/>
    <property type="project" value="UniProtKB-SubCell"/>
</dbReference>
<feature type="transmembrane region" description="Helical" evidence="5">
    <location>
        <begin position="62"/>
        <end position="84"/>
    </location>
</feature>
<dbReference type="InterPro" id="IPR017452">
    <property type="entry name" value="GPCR_Rhodpsn_7TM"/>
</dbReference>
<name>A0A813YAM1_9BILA</name>
<sequence>MQMSYLRLGFITPLTPAFCLINQFVIYGIWYGATFSMVWISIERHILIFHSTRVVTARGRLLFHYIPLMLFSLYAPILYAYLIFVYPCEHIYDGTQILCGDACFWGSISDSFAQYMSIAHDIMPIVIIVVFGAALLLRIVIQKRRLRQVNEWRKYRKMIIQFIFISVTFVIFNLPYTIIYFGKSLGFSSFGINVIRYFLPLTNVPSIAMPYATVITLPGLKQKLFALIICKVKQNTIHTTVAWS</sequence>
<keyword evidence="4 5" id="KW-0472">Membrane</keyword>
<dbReference type="PROSITE" id="PS50262">
    <property type="entry name" value="G_PROTEIN_RECEP_F1_2"/>
    <property type="match status" value="1"/>
</dbReference>
<feature type="transmembrane region" description="Helical" evidence="5">
    <location>
        <begin position="20"/>
        <end position="42"/>
    </location>
</feature>
<organism evidence="8 10">
    <name type="scientific">Adineta steineri</name>
    <dbReference type="NCBI Taxonomy" id="433720"/>
    <lineage>
        <taxon>Eukaryota</taxon>
        <taxon>Metazoa</taxon>
        <taxon>Spiralia</taxon>
        <taxon>Gnathifera</taxon>
        <taxon>Rotifera</taxon>
        <taxon>Eurotatoria</taxon>
        <taxon>Bdelloidea</taxon>
        <taxon>Adinetida</taxon>
        <taxon>Adinetidae</taxon>
        <taxon>Adineta</taxon>
    </lineage>
</organism>
<dbReference type="Proteomes" id="UP000663832">
    <property type="component" value="Unassembled WGS sequence"/>
</dbReference>